<evidence type="ECO:0000256" key="7">
    <source>
        <dbReference type="ARBA" id="ARBA00022798"/>
    </source>
</evidence>
<dbReference type="PANTHER" id="PTHR31650:SF1">
    <property type="entry name" value="WAX ESTER SYNTHASE_DIACYLGLYCEROL ACYLTRANSFERASE 4-RELATED"/>
    <property type="match status" value="1"/>
</dbReference>
<keyword evidence="14" id="KW-1185">Reference proteome</keyword>
<dbReference type="AlphaFoldDB" id="A0A5C4LZV4"/>
<dbReference type="GO" id="GO:0019432">
    <property type="term" value="P:triglyceride biosynthetic process"/>
    <property type="evidence" value="ECO:0007669"/>
    <property type="project" value="UniProtKB-UniPathway"/>
</dbReference>
<dbReference type="RefSeq" id="WP_139097606.1">
    <property type="nucleotide sequence ID" value="NZ_VDFW01000013.1"/>
</dbReference>
<dbReference type="Proteomes" id="UP000305546">
    <property type="component" value="Unassembled WGS sequence"/>
</dbReference>
<keyword evidence="9" id="KW-0012">Acyltransferase</keyword>
<keyword evidence="6" id="KW-0808">Transferase</keyword>
<protein>
    <recommendedName>
        <fullName evidence="4">diacylglycerol O-acyltransferase</fullName>
        <ecNumber evidence="4">2.3.1.20</ecNumber>
    </recommendedName>
</protein>
<organism evidence="13 14">
    <name type="scientific">Amycolatopsis alkalitolerans</name>
    <dbReference type="NCBI Taxonomy" id="2547244"/>
    <lineage>
        <taxon>Bacteria</taxon>
        <taxon>Bacillati</taxon>
        <taxon>Actinomycetota</taxon>
        <taxon>Actinomycetes</taxon>
        <taxon>Pseudonocardiales</taxon>
        <taxon>Pseudonocardiaceae</taxon>
        <taxon>Amycolatopsis</taxon>
    </lineage>
</organism>
<sequence>MRAQDSLWLSLDRPANRLHITSVLWTEGPVDPVQLREIVADRILARFPVYLERWVPHRLPGRHPMWETDPDFELGRHLVVRDMPAPGDARALQDYVAAERSKPLDPLHPLWSIHLLRGYGTGDAVVFRSHHAMADGIRLTQVMFSLLDPLGATAAPPARVGGRAPHRPPAPHPVGELTATALRAVGRTSAWLQDAARRAGPIAEAAVALPAFGASAAVGATGAAVDLATSRLPAPVRDVVDRLAIAGLTVWHSGEGILKLVGRAETAAWQGRPGEEKTAAWGEPVPLETVRRIARATDATVNDVCTTLVAGAVDRYLAEHGTAGRQREMTWMIPVSLERFDTRLPETLGNHFALVLARLPLLRNGFSERLTEVHRSITHIRDSYEPLVNLGLQTLVSQSPPPVAAALIRYFTDKAVGVLTNVPGPREPMALAGAKVAGVVGWAPCSGRQAITVCIFSYADGIFFGFGTDRQLIPDPEHLVAALEAEVAAAPAA</sequence>
<dbReference type="Pfam" id="PF06974">
    <property type="entry name" value="WS_DGAT_C"/>
    <property type="match status" value="1"/>
</dbReference>
<dbReference type="OrthoDB" id="9810950at2"/>
<evidence type="ECO:0000256" key="9">
    <source>
        <dbReference type="ARBA" id="ARBA00023315"/>
    </source>
</evidence>
<evidence type="ECO:0000256" key="4">
    <source>
        <dbReference type="ARBA" id="ARBA00013244"/>
    </source>
</evidence>
<reference evidence="13 14" key="1">
    <citation type="submission" date="2019-06" db="EMBL/GenBank/DDBJ databases">
        <title>Amycolatopsis alkalitolerans sp. nov., isolated from Gastrodia elata Blume.</title>
        <authorList>
            <person name="Narsing Rao M.P."/>
            <person name="Li W.J."/>
        </authorList>
    </citation>
    <scope>NUCLEOTIDE SEQUENCE [LARGE SCALE GENOMIC DNA]</scope>
    <source>
        <strain evidence="13 14">SYSUP0005</strain>
    </source>
</reference>
<dbReference type="EMBL" id="VDFW01000013">
    <property type="protein sequence ID" value="TNC24818.1"/>
    <property type="molecule type" value="Genomic_DNA"/>
</dbReference>
<evidence type="ECO:0000256" key="1">
    <source>
        <dbReference type="ARBA" id="ARBA00004771"/>
    </source>
</evidence>
<dbReference type="Gene3D" id="3.30.559.10">
    <property type="entry name" value="Chloramphenicol acetyltransferase-like domain"/>
    <property type="match status" value="1"/>
</dbReference>
<dbReference type="InterPro" id="IPR023213">
    <property type="entry name" value="CAT-like_dom_sf"/>
</dbReference>
<dbReference type="InterPro" id="IPR045034">
    <property type="entry name" value="O-acyltransferase_WSD1-like"/>
</dbReference>
<comment type="similarity">
    <text evidence="3">Belongs to the long-chain O-acyltransferase family.</text>
</comment>
<dbReference type="InterPro" id="IPR009721">
    <property type="entry name" value="O-acyltransferase_WSD1_C"/>
</dbReference>
<evidence type="ECO:0000256" key="6">
    <source>
        <dbReference type="ARBA" id="ARBA00022679"/>
    </source>
</evidence>
<name>A0A5C4LZV4_9PSEU</name>
<keyword evidence="8" id="KW-0443">Lipid metabolism</keyword>
<dbReference type="GO" id="GO:0004144">
    <property type="term" value="F:diacylglycerol O-acyltransferase activity"/>
    <property type="evidence" value="ECO:0007669"/>
    <property type="project" value="UniProtKB-EC"/>
</dbReference>
<proteinExistence type="inferred from homology"/>
<evidence type="ECO:0000256" key="2">
    <source>
        <dbReference type="ARBA" id="ARBA00005189"/>
    </source>
</evidence>
<evidence type="ECO:0000256" key="10">
    <source>
        <dbReference type="ARBA" id="ARBA00048109"/>
    </source>
</evidence>
<comment type="caution">
    <text evidence="13">The sequence shown here is derived from an EMBL/GenBank/DDBJ whole genome shotgun (WGS) entry which is preliminary data.</text>
</comment>
<dbReference type="EC" id="2.3.1.20" evidence="4"/>
<evidence type="ECO:0000256" key="5">
    <source>
        <dbReference type="ARBA" id="ARBA00022516"/>
    </source>
</evidence>
<feature type="domain" description="O-acyltransferase WSD1 C-terminal" evidence="12">
    <location>
        <begin position="349"/>
        <end position="486"/>
    </location>
</feature>
<comment type="catalytic activity">
    <reaction evidence="10">
        <text>an acyl-CoA + a 1,2-diacyl-sn-glycerol = a triacyl-sn-glycerol + CoA</text>
        <dbReference type="Rhea" id="RHEA:10868"/>
        <dbReference type="ChEBI" id="CHEBI:17815"/>
        <dbReference type="ChEBI" id="CHEBI:57287"/>
        <dbReference type="ChEBI" id="CHEBI:58342"/>
        <dbReference type="ChEBI" id="CHEBI:64615"/>
        <dbReference type="EC" id="2.3.1.20"/>
    </reaction>
</comment>
<dbReference type="SUPFAM" id="SSF52777">
    <property type="entry name" value="CoA-dependent acyltransferases"/>
    <property type="match status" value="1"/>
</dbReference>
<dbReference type="UniPathway" id="UPA00282"/>
<evidence type="ECO:0000259" key="11">
    <source>
        <dbReference type="Pfam" id="PF03007"/>
    </source>
</evidence>
<comment type="pathway">
    <text evidence="2">Lipid metabolism.</text>
</comment>
<feature type="domain" description="O-acyltransferase WSD1-like N-terminal" evidence="11">
    <location>
        <begin position="1"/>
        <end position="207"/>
    </location>
</feature>
<keyword evidence="5" id="KW-0444">Lipid biosynthesis</keyword>
<comment type="pathway">
    <text evidence="1">Glycerolipid metabolism; triacylglycerol biosynthesis.</text>
</comment>
<evidence type="ECO:0000256" key="3">
    <source>
        <dbReference type="ARBA" id="ARBA00009587"/>
    </source>
</evidence>
<evidence type="ECO:0000313" key="14">
    <source>
        <dbReference type="Proteomes" id="UP000305546"/>
    </source>
</evidence>
<dbReference type="PANTHER" id="PTHR31650">
    <property type="entry name" value="O-ACYLTRANSFERASE (WSD1-LIKE) FAMILY PROTEIN"/>
    <property type="match status" value="1"/>
</dbReference>
<dbReference type="GO" id="GO:0005886">
    <property type="term" value="C:plasma membrane"/>
    <property type="evidence" value="ECO:0007669"/>
    <property type="project" value="TreeGrafter"/>
</dbReference>
<evidence type="ECO:0000256" key="8">
    <source>
        <dbReference type="ARBA" id="ARBA00023098"/>
    </source>
</evidence>
<evidence type="ECO:0000259" key="12">
    <source>
        <dbReference type="Pfam" id="PF06974"/>
    </source>
</evidence>
<gene>
    <name evidence="13" type="ORF">FG385_16350</name>
</gene>
<dbReference type="GO" id="GO:0006071">
    <property type="term" value="P:glycerol metabolic process"/>
    <property type="evidence" value="ECO:0007669"/>
    <property type="project" value="UniProtKB-KW"/>
</dbReference>
<dbReference type="InterPro" id="IPR004255">
    <property type="entry name" value="O-acyltransferase_WSD1_N"/>
</dbReference>
<evidence type="ECO:0000313" key="13">
    <source>
        <dbReference type="EMBL" id="TNC24818.1"/>
    </source>
</evidence>
<accession>A0A5C4LZV4</accession>
<dbReference type="Pfam" id="PF03007">
    <property type="entry name" value="WS_DGAT_cat"/>
    <property type="match status" value="1"/>
</dbReference>
<keyword evidence="7" id="KW-0319">Glycerol metabolism</keyword>